<organism evidence="1 2">
    <name type="scientific">Coniosporium uncinatum</name>
    <dbReference type="NCBI Taxonomy" id="93489"/>
    <lineage>
        <taxon>Eukaryota</taxon>
        <taxon>Fungi</taxon>
        <taxon>Dikarya</taxon>
        <taxon>Ascomycota</taxon>
        <taxon>Pezizomycotina</taxon>
        <taxon>Dothideomycetes</taxon>
        <taxon>Dothideomycetes incertae sedis</taxon>
        <taxon>Coniosporium</taxon>
    </lineage>
</organism>
<name>A0ACC3DCM6_9PEZI</name>
<keyword evidence="2" id="KW-1185">Reference proteome</keyword>
<evidence type="ECO:0000313" key="1">
    <source>
        <dbReference type="EMBL" id="KAK3065315.1"/>
    </source>
</evidence>
<dbReference type="Proteomes" id="UP001186974">
    <property type="component" value="Unassembled WGS sequence"/>
</dbReference>
<reference evidence="1" key="1">
    <citation type="submission" date="2024-09" db="EMBL/GenBank/DDBJ databases">
        <title>Black Yeasts Isolated from many extreme environments.</title>
        <authorList>
            <person name="Coleine C."/>
            <person name="Stajich J.E."/>
            <person name="Selbmann L."/>
        </authorList>
    </citation>
    <scope>NUCLEOTIDE SEQUENCE</scope>
    <source>
        <strain evidence="1">CCFEE 5737</strain>
    </source>
</reference>
<accession>A0ACC3DCM6</accession>
<proteinExistence type="predicted"/>
<dbReference type="EMBL" id="JAWDJW010006339">
    <property type="protein sequence ID" value="KAK3065315.1"/>
    <property type="molecule type" value="Genomic_DNA"/>
</dbReference>
<evidence type="ECO:0000313" key="2">
    <source>
        <dbReference type="Proteomes" id="UP001186974"/>
    </source>
</evidence>
<sequence>MQKIIRRTALAKQQAQRKNRQARSKRTHDEVRKYILEIAQVRKAETDHLKNTKKTQREDWKLGPLAPKRDVGDQKEAYGTVDPTIIQSPHVPRHRRMPWPHILQGDRVVILEGPDKGKIGDVRSIDKVEEVVTIRDKNLYDVPVPGWLQKAQSMNKTTQSYEKGVHITKVRLVYPLPDPVTGIPRDVIIDRLEAYKVGGERRRRIPGTNIDIPKPPRSDDEDPIDNDSDTLRIHVDVETWVPTLFSPPMPPSVIDELRNKYGKFRTRHDKAYVDKKLAEDEAEQMRKESVKLMRTPRMEAADKRVREKKEPEPLGEETLAGIGEMIARARGLRLDAL</sequence>
<comment type="caution">
    <text evidence="1">The sequence shown here is derived from an EMBL/GenBank/DDBJ whole genome shotgun (WGS) entry which is preliminary data.</text>
</comment>
<protein>
    <submittedName>
        <fullName evidence="1">Uncharacterized protein</fullName>
    </submittedName>
</protein>
<gene>
    <name evidence="1" type="ORF">LTS18_001066</name>
</gene>